<accession>A0A382EE06</accession>
<organism evidence="1">
    <name type="scientific">marine metagenome</name>
    <dbReference type="NCBI Taxonomy" id="408172"/>
    <lineage>
        <taxon>unclassified sequences</taxon>
        <taxon>metagenomes</taxon>
        <taxon>ecological metagenomes</taxon>
    </lineage>
</organism>
<reference evidence="1" key="1">
    <citation type="submission" date="2018-05" db="EMBL/GenBank/DDBJ databases">
        <authorList>
            <person name="Lanie J.A."/>
            <person name="Ng W.-L."/>
            <person name="Kazmierczak K.M."/>
            <person name="Andrzejewski T.M."/>
            <person name="Davidsen T.M."/>
            <person name="Wayne K.J."/>
            <person name="Tettelin H."/>
            <person name="Glass J.I."/>
            <person name="Rusch D."/>
            <person name="Podicherti R."/>
            <person name="Tsui H.-C.T."/>
            <person name="Winkler M.E."/>
        </authorList>
    </citation>
    <scope>NUCLEOTIDE SEQUENCE</scope>
</reference>
<evidence type="ECO:0000313" key="1">
    <source>
        <dbReference type="EMBL" id="SVB48629.1"/>
    </source>
</evidence>
<proteinExistence type="predicted"/>
<protein>
    <submittedName>
        <fullName evidence="1">Uncharacterized protein</fullName>
    </submittedName>
</protein>
<dbReference type="EMBL" id="UINC01043917">
    <property type="protein sequence ID" value="SVB48629.1"/>
    <property type="molecule type" value="Genomic_DNA"/>
</dbReference>
<name>A0A382EE06_9ZZZZ</name>
<dbReference type="AlphaFoldDB" id="A0A382EE06"/>
<gene>
    <name evidence="1" type="ORF">METZ01_LOCUS201483</name>
</gene>
<sequence length="30" mass="3369">MLGNSIINIRDKMNKVFAGVGKPLKYFKSV</sequence>